<accession>X1CIS6</accession>
<comment type="caution">
    <text evidence="1">The sequence shown here is derived from an EMBL/GenBank/DDBJ whole genome shotgun (WGS) entry which is preliminary data.</text>
</comment>
<organism evidence="1">
    <name type="scientific">marine sediment metagenome</name>
    <dbReference type="NCBI Taxonomy" id="412755"/>
    <lineage>
        <taxon>unclassified sequences</taxon>
        <taxon>metagenomes</taxon>
        <taxon>ecological metagenomes</taxon>
    </lineage>
</organism>
<feature type="non-terminal residue" evidence="1">
    <location>
        <position position="1"/>
    </location>
</feature>
<dbReference type="EMBL" id="BART01016627">
    <property type="protein sequence ID" value="GAG84141.1"/>
    <property type="molecule type" value="Genomic_DNA"/>
</dbReference>
<dbReference type="AlphaFoldDB" id="X1CIS6"/>
<evidence type="ECO:0000313" key="1">
    <source>
        <dbReference type="EMBL" id="GAG84141.1"/>
    </source>
</evidence>
<name>X1CIS6_9ZZZZ</name>
<protein>
    <submittedName>
        <fullName evidence="1">Uncharacterized protein</fullName>
    </submittedName>
</protein>
<dbReference type="Gene3D" id="3.30.460.40">
    <property type="match status" value="1"/>
</dbReference>
<proteinExistence type="predicted"/>
<reference evidence="1" key="1">
    <citation type="journal article" date="2014" name="Front. Microbiol.">
        <title>High frequency of phylogenetically diverse reductive dehalogenase-homologous genes in deep subseafloor sedimentary metagenomes.</title>
        <authorList>
            <person name="Kawai M."/>
            <person name="Futagami T."/>
            <person name="Toyoda A."/>
            <person name="Takaki Y."/>
            <person name="Nishi S."/>
            <person name="Hori S."/>
            <person name="Arai W."/>
            <person name="Tsubouchi T."/>
            <person name="Morono Y."/>
            <person name="Uchiyama I."/>
            <person name="Ito T."/>
            <person name="Fujiyama A."/>
            <person name="Inagaki F."/>
            <person name="Takami H."/>
        </authorList>
    </citation>
    <scope>NUCLEOTIDE SEQUENCE</scope>
    <source>
        <strain evidence="1">Expedition CK06-06</strain>
    </source>
</reference>
<sequence length="144" mass="17094">YDIIISYSDRKLFQSIVKTFADGIIEDSEVRLWFYKYNVKSDTRFYKKLENGELILDLDKNDPLVYPTPPDSFPDKLNGKLPGIKVRVVSWSFHYAAKEGYRYYIDVPLRKKDKKDLEVIHKNLSSAYRNELKRYFPGIKRESI</sequence>
<gene>
    <name evidence="1" type="ORF">S01H4_31922</name>
</gene>